<dbReference type="FunFam" id="2.40.110.10:FF:000008">
    <property type="entry name" value="Glutaryl-CoA dehydrogenase, mitochondrial"/>
    <property type="match status" value="1"/>
</dbReference>
<evidence type="ECO:0000259" key="11">
    <source>
        <dbReference type="Pfam" id="PF02770"/>
    </source>
</evidence>
<evidence type="ECO:0000256" key="8">
    <source>
        <dbReference type="ARBA" id="ARBA00023128"/>
    </source>
</evidence>
<gene>
    <name evidence="13" type="ORF">JVT61DRAFT_574</name>
</gene>
<dbReference type="SUPFAM" id="SSF47203">
    <property type="entry name" value="Acyl-CoA dehydrogenase C-terminal domain-like"/>
    <property type="match status" value="1"/>
</dbReference>
<keyword evidence="4" id="KW-0285">Flavoprotein</keyword>
<evidence type="ECO:0000256" key="7">
    <source>
        <dbReference type="ARBA" id="ARBA00023002"/>
    </source>
</evidence>
<evidence type="ECO:0000256" key="4">
    <source>
        <dbReference type="ARBA" id="ARBA00022630"/>
    </source>
</evidence>
<name>A0A8I3AGU5_9AGAM</name>
<dbReference type="GO" id="GO:0000062">
    <property type="term" value="F:fatty-acyl-CoA binding"/>
    <property type="evidence" value="ECO:0007669"/>
    <property type="project" value="TreeGrafter"/>
</dbReference>
<dbReference type="GO" id="GO:0033539">
    <property type="term" value="P:fatty acid beta-oxidation using acyl-CoA dehydrogenase"/>
    <property type="evidence" value="ECO:0007669"/>
    <property type="project" value="TreeGrafter"/>
</dbReference>
<reference evidence="13" key="1">
    <citation type="submission" date="2021-03" db="EMBL/GenBank/DDBJ databases">
        <title>Evolutionary innovations through gain and loss of genes in the ectomycorrhizal Boletales.</title>
        <authorList>
            <person name="Wu G."/>
            <person name="Miyauchi S."/>
            <person name="Morin E."/>
            <person name="Yang Z.-L."/>
            <person name="Xu J."/>
            <person name="Martin F.M."/>
        </authorList>
    </citation>
    <scope>NUCLEOTIDE SEQUENCE</scope>
    <source>
        <strain evidence="13">BR01</strain>
    </source>
</reference>
<keyword evidence="8" id="KW-0496">Mitochondrion</keyword>
<dbReference type="EMBL" id="JAGFBS010000001">
    <property type="protein sequence ID" value="KAG6381950.1"/>
    <property type="molecule type" value="Genomic_DNA"/>
</dbReference>
<evidence type="ECO:0000256" key="2">
    <source>
        <dbReference type="ARBA" id="ARBA00004305"/>
    </source>
</evidence>
<evidence type="ECO:0000313" key="13">
    <source>
        <dbReference type="EMBL" id="KAG6381950.1"/>
    </source>
</evidence>
<dbReference type="Gene3D" id="1.20.140.10">
    <property type="entry name" value="Butyryl-CoA Dehydrogenase, subunit A, domain 3"/>
    <property type="match status" value="1"/>
</dbReference>
<evidence type="ECO:0000256" key="1">
    <source>
        <dbReference type="ARBA" id="ARBA00001974"/>
    </source>
</evidence>
<dbReference type="GO" id="GO:0046949">
    <property type="term" value="P:fatty-acyl-CoA biosynthetic process"/>
    <property type="evidence" value="ECO:0007669"/>
    <property type="project" value="TreeGrafter"/>
</dbReference>
<dbReference type="GO" id="GO:0050660">
    <property type="term" value="F:flavin adenine dinucleotide binding"/>
    <property type="evidence" value="ECO:0007669"/>
    <property type="project" value="InterPro"/>
</dbReference>
<comment type="caution">
    <text evidence="13">The sequence shown here is derived from an EMBL/GenBank/DDBJ whole genome shotgun (WGS) entry which is preliminary data.</text>
</comment>
<evidence type="ECO:0000256" key="5">
    <source>
        <dbReference type="ARBA" id="ARBA00022827"/>
    </source>
</evidence>
<dbReference type="InterPro" id="IPR009100">
    <property type="entry name" value="AcylCoA_DH/oxidase_NM_dom_sf"/>
</dbReference>
<proteinExistence type="inferred from homology"/>
<dbReference type="GO" id="GO:0005743">
    <property type="term" value="C:mitochondrial inner membrane"/>
    <property type="evidence" value="ECO:0007669"/>
    <property type="project" value="TreeGrafter"/>
</dbReference>
<dbReference type="AlphaFoldDB" id="A0A8I3AGU5"/>
<dbReference type="SUPFAM" id="SSF56645">
    <property type="entry name" value="Acyl-CoA dehydrogenase NM domain-like"/>
    <property type="match status" value="1"/>
</dbReference>
<comment type="subcellular location">
    <subcellularLocation>
        <location evidence="2">Mitochondrion matrix</location>
    </subcellularLocation>
</comment>
<dbReference type="FunFam" id="1.10.540.10:FF:000003">
    <property type="entry name" value="glutaryl-CoA dehydrogenase, mitochondrial"/>
    <property type="match status" value="1"/>
</dbReference>
<feature type="region of interest" description="Disordered" evidence="9">
    <location>
        <begin position="251"/>
        <end position="273"/>
    </location>
</feature>
<dbReference type="Gene3D" id="1.10.540.10">
    <property type="entry name" value="Acyl-CoA dehydrogenase/oxidase, N-terminal domain"/>
    <property type="match status" value="1"/>
</dbReference>
<feature type="domain" description="Acyl-CoA dehydrogenase/oxidase C-terminal" evidence="10">
    <location>
        <begin position="547"/>
        <end position="684"/>
    </location>
</feature>
<dbReference type="InterPro" id="IPR013786">
    <property type="entry name" value="AcylCoA_DH/ox_N"/>
</dbReference>
<dbReference type="InterPro" id="IPR006091">
    <property type="entry name" value="Acyl-CoA_Oxase/DH_mid-dom"/>
</dbReference>
<dbReference type="Pfam" id="PF02771">
    <property type="entry name" value="Acyl-CoA_dh_N"/>
    <property type="match status" value="1"/>
</dbReference>
<keyword evidence="14" id="KW-1185">Reference proteome</keyword>
<dbReference type="OrthoDB" id="435240at2759"/>
<evidence type="ECO:0000313" key="14">
    <source>
        <dbReference type="Proteomes" id="UP000683000"/>
    </source>
</evidence>
<dbReference type="Pfam" id="PF00441">
    <property type="entry name" value="Acyl-CoA_dh_1"/>
    <property type="match status" value="1"/>
</dbReference>
<dbReference type="CDD" id="cd01151">
    <property type="entry name" value="GCD"/>
    <property type="match status" value="1"/>
</dbReference>
<dbReference type="Pfam" id="PF02770">
    <property type="entry name" value="Acyl-CoA_dh_M"/>
    <property type="match status" value="1"/>
</dbReference>
<accession>A0A8I3AGU5</accession>
<dbReference type="PANTHER" id="PTHR42807">
    <property type="entry name" value="GLUTARYL-COA DEHYDROGENASE, MITOCHONDRIAL"/>
    <property type="match status" value="1"/>
</dbReference>
<dbReference type="InterPro" id="IPR037069">
    <property type="entry name" value="AcylCoA_DH/ox_N_sf"/>
</dbReference>
<evidence type="ECO:0000256" key="3">
    <source>
        <dbReference type="ARBA" id="ARBA00009347"/>
    </source>
</evidence>
<keyword evidence="6" id="KW-0809">Transit peptide</keyword>
<dbReference type="GO" id="GO:0005759">
    <property type="term" value="C:mitochondrial matrix"/>
    <property type="evidence" value="ECO:0007669"/>
    <property type="project" value="UniProtKB-SubCell"/>
</dbReference>
<keyword evidence="5" id="KW-0274">FAD</keyword>
<evidence type="ECO:0000259" key="10">
    <source>
        <dbReference type="Pfam" id="PF00441"/>
    </source>
</evidence>
<feature type="domain" description="Acyl-CoA dehydrogenase/oxidase N-terminal" evidence="12">
    <location>
        <begin position="329"/>
        <end position="440"/>
    </location>
</feature>
<comment type="cofactor">
    <cofactor evidence="1">
        <name>FAD</name>
        <dbReference type="ChEBI" id="CHEBI:57692"/>
    </cofactor>
</comment>
<dbReference type="InterPro" id="IPR052033">
    <property type="entry name" value="Glutaryl-CoA_DH_mitochondrial"/>
</dbReference>
<dbReference type="Proteomes" id="UP000683000">
    <property type="component" value="Unassembled WGS sequence"/>
</dbReference>
<organism evidence="13 14">
    <name type="scientific">Boletus reticuloceps</name>
    <dbReference type="NCBI Taxonomy" id="495285"/>
    <lineage>
        <taxon>Eukaryota</taxon>
        <taxon>Fungi</taxon>
        <taxon>Dikarya</taxon>
        <taxon>Basidiomycota</taxon>
        <taxon>Agaricomycotina</taxon>
        <taxon>Agaricomycetes</taxon>
        <taxon>Agaricomycetidae</taxon>
        <taxon>Boletales</taxon>
        <taxon>Boletineae</taxon>
        <taxon>Boletaceae</taxon>
        <taxon>Boletoideae</taxon>
        <taxon>Boletus</taxon>
    </lineage>
</organism>
<dbReference type="InterPro" id="IPR046373">
    <property type="entry name" value="Acyl-CoA_Oxase/DH_mid-dom_sf"/>
</dbReference>
<dbReference type="GO" id="GO:0004361">
    <property type="term" value="F:glutaryl-CoA dehydrogenase activity"/>
    <property type="evidence" value="ECO:0007669"/>
    <property type="project" value="TreeGrafter"/>
</dbReference>
<evidence type="ECO:0000256" key="6">
    <source>
        <dbReference type="ARBA" id="ARBA00022946"/>
    </source>
</evidence>
<dbReference type="InterPro" id="IPR036250">
    <property type="entry name" value="AcylCo_DH-like_C"/>
</dbReference>
<comment type="similarity">
    <text evidence="3">Belongs to the acyl-CoA dehydrogenase family.</text>
</comment>
<protein>
    <submittedName>
        <fullName evidence="13">Acyl-CoA dehydrogenase/oxidase</fullName>
    </submittedName>
</protein>
<feature type="domain" description="Acyl-CoA oxidase/dehydrogenase middle" evidence="11">
    <location>
        <begin position="444"/>
        <end position="536"/>
    </location>
</feature>
<sequence>MLVSAVLKQAARHKAACYHWRPFHIDNAGHGDWEGSSEPRTIQVRFSCVPESIVDALHGLRAIERQFGRIRDYRLLRDSEIRSEYQAICWAAFESPRSLLRVPPQGTTLKVTLPPPLCHPEGGPGLDDLKSLLVPEDCGKPNPSGSEDESDESARFVRLNVKRAATAITFRNTVKPPFRSRAMKAAIGHAFLEWGGFAPLKPIYESSPFTSPARDPPPLDHRNMRMALNKWSQILGVADPLFPEMKQPLGDTETQKIDTGDDWEPLSEPFRMPGIKADPAEEIEEIEMTPSAQESLRQSLEGLLQRSLPRPVTSGADDKDPLLLDSLLTEDEIASRDTARSYCQENLAPRVLEGWRTEQFNHDILPEMGKLGLLGPTIKGYGCAGVGHVAYGLIAREIERVDSGYRSTASVQSSLVMHPINEFGTEAQKNEYLPRLARGELVGCFGLTEPNHGSDPAGMETTAEEADGGFILRGSKTWITNAPVADIFVIWARCKWDGKVRGFVLEKGMEGLEAPPIKNKVALRASITGSIYMDSVKVPHDHLLPHGQGLSAPFSCLNSARYGISWGAMGALEDCVARTLAYALERKQFKRPLASFQLIQKKLVDAQTEIALGLQASLQVGRLKETGRLAPEMVSMVKRNNCGKALQHARVVLDILGGNASSDEYHVGRHVANLQVVNTYEGMSHDSADIHTLILGKALTGIQAFVN</sequence>
<evidence type="ECO:0000256" key="9">
    <source>
        <dbReference type="SAM" id="MobiDB-lite"/>
    </source>
</evidence>
<dbReference type="Gene3D" id="2.40.110.10">
    <property type="entry name" value="Butyryl-CoA Dehydrogenase, subunit A, domain 2"/>
    <property type="match status" value="1"/>
</dbReference>
<keyword evidence="7" id="KW-0560">Oxidoreductase</keyword>
<dbReference type="PANTHER" id="PTHR42807:SF1">
    <property type="entry name" value="GLUTARYL-COA DEHYDROGENASE, MITOCHONDRIAL"/>
    <property type="match status" value="1"/>
</dbReference>
<evidence type="ECO:0000259" key="12">
    <source>
        <dbReference type="Pfam" id="PF02771"/>
    </source>
</evidence>
<dbReference type="InterPro" id="IPR009075">
    <property type="entry name" value="AcylCo_DH/oxidase_C"/>
</dbReference>